<dbReference type="Pfam" id="PF00612">
    <property type="entry name" value="IQ"/>
    <property type="match status" value="3"/>
</dbReference>
<evidence type="ECO:0000256" key="2">
    <source>
        <dbReference type="SAM" id="MobiDB-lite"/>
    </source>
</evidence>
<dbReference type="InterPro" id="IPR000593">
    <property type="entry name" value="RasGAP_C"/>
</dbReference>
<dbReference type="Pfam" id="PF03836">
    <property type="entry name" value="RasGAP_C"/>
    <property type="match status" value="1"/>
</dbReference>
<feature type="domain" description="Ras-GAP" evidence="3">
    <location>
        <begin position="1070"/>
        <end position="1247"/>
    </location>
</feature>
<dbReference type="Gene3D" id="1.10.418.10">
    <property type="entry name" value="Calponin-like domain"/>
    <property type="match status" value="1"/>
</dbReference>
<dbReference type="Gene3D" id="1.10.506.10">
    <property type="entry name" value="GTPase Activation - p120gap, domain 1"/>
    <property type="match status" value="1"/>
</dbReference>
<dbReference type="PROSITE" id="PS50096">
    <property type="entry name" value="IQ"/>
    <property type="match status" value="3"/>
</dbReference>
<dbReference type="InterPro" id="IPR023152">
    <property type="entry name" value="RasGAP_CS"/>
</dbReference>
<proteinExistence type="predicted"/>
<dbReference type="InterPro" id="IPR036872">
    <property type="entry name" value="CH_dom_sf"/>
</dbReference>
<dbReference type="CDD" id="cd05127">
    <property type="entry name" value="RasGAP_IQGAP_like"/>
    <property type="match status" value="1"/>
</dbReference>
<dbReference type="SUPFAM" id="SSF48350">
    <property type="entry name" value="GTPase activation domain, GAP"/>
    <property type="match status" value="1"/>
</dbReference>
<dbReference type="SMART" id="SM00033">
    <property type="entry name" value="CH"/>
    <property type="match status" value="1"/>
</dbReference>
<dbReference type="PROSITE" id="PS00509">
    <property type="entry name" value="RAS_GTPASE_ACTIV_1"/>
    <property type="match status" value="1"/>
</dbReference>
<evidence type="ECO:0000313" key="6">
    <source>
        <dbReference type="Proteomes" id="UP001164746"/>
    </source>
</evidence>
<dbReference type="Pfam" id="PF00307">
    <property type="entry name" value="CH"/>
    <property type="match status" value="1"/>
</dbReference>
<dbReference type="Proteomes" id="UP001164746">
    <property type="component" value="Chromosome 3"/>
</dbReference>
<reference evidence="5" key="1">
    <citation type="submission" date="2022-11" db="EMBL/GenBank/DDBJ databases">
        <title>Centuries of genome instability and evolution in soft-shell clam transmissible cancer (bioRxiv).</title>
        <authorList>
            <person name="Hart S.F.M."/>
            <person name="Yonemitsu M.A."/>
            <person name="Giersch R.M."/>
            <person name="Beal B.F."/>
            <person name="Arriagada G."/>
            <person name="Davis B.W."/>
            <person name="Ostrander E.A."/>
            <person name="Goff S.P."/>
            <person name="Metzger M.J."/>
        </authorList>
    </citation>
    <scope>NUCLEOTIDE SEQUENCE</scope>
    <source>
        <strain evidence="5">MELC-2E11</strain>
        <tissue evidence="5">Siphon/mantle</tissue>
    </source>
</reference>
<feature type="region of interest" description="Disordered" evidence="2">
    <location>
        <begin position="1"/>
        <end position="117"/>
    </location>
</feature>
<gene>
    <name evidence="5" type="ORF">MAR_024612</name>
</gene>
<dbReference type="InterPro" id="IPR000048">
    <property type="entry name" value="IQ_motif_EF-hand-BS"/>
</dbReference>
<dbReference type="InterPro" id="IPR008936">
    <property type="entry name" value="Rho_GTPase_activation_prot"/>
</dbReference>
<evidence type="ECO:0000313" key="5">
    <source>
        <dbReference type="EMBL" id="WAR00240.1"/>
    </source>
</evidence>
<dbReference type="PANTHER" id="PTHR14149:SF14">
    <property type="entry name" value="CALPONIN-HOMOLOGY (CH) DOMAIN-CONTAINING PROTEIN"/>
    <property type="match status" value="1"/>
</dbReference>
<dbReference type="SUPFAM" id="SSF47576">
    <property type="entry name" value="Calponin-homology domain, CH-domain"/>
    <property type="match status" value="1"/>
</dbReference>
<dbReference type="SMART" id="SM00015">
    <property type="entry name" value="IQ"/>
    <property type="match status" value="3"/>
</dbReference>
<dbReference type="EMBL" id="CP111014">
    <property type="protein sequence ID" value="WAR00240.1"/>
    <property type="molecule type" value="Genomic_DNA"/>
</dbReference>
<feature type="coiled-coil region" evidence="1">
    <location>
        <begin position="1488"/>
        <end position="1515"/>
    </location>
</feature>
<accession>A0ABY7DS65</accession>
<dbReference type="InterPro" id="IPR001715">
    <property type="entry name" value="CH_dom"/>
</dbReference>
<dbReference type="InterPro" id="IPR001936">
    <property type="entry name" value="RasGAP_dom"/>
</dbReference>
<dbReference type="PANTHER" id="PTHR14149">
    <property type="entry name" value="RAS GTPASE-ACTIVATING PROTEIN WITH IQ MOTIF"/>
    <property type="match status" value="1"/>
</dbReference>
<dbReference type="SMART" id="SM00323">
    <property type="entry name" value="RasGAP"/>
    <property type="match status" value="1"/>
</dbReference>
<dbReference type="PROSITE" id="PS50021">
    <property type="entry name" value="CH"/>
    <property type="match status" value="1"/>
</dbReference>
<organism evidence="5 6">
    <name type="scientific">Mya arenaria</name>
    <name type="common">Soft-shell clam</name>
    <dbReference type="NCBI Taxonomy" id="6604"/>
    <lineage>
        <taxon>Eukaryota</taxon>
        <taxon>Metazoa</taxon>
        <taxon>Spiralia</taxon>
        <taxon>Lophotrochozoa</taxon>
        <taxon>Mollusca</taxon>
        <taxon>Bivalvia</taxon>
        <taxon>Autobranchia</taxon>
        <taxon>Heteroconchia</taxon>
        <taxon>Euheterodonta</taxon>
        <taxon>Imparidentia</taxon>
        <taxon>Neoheterodontei</taxon>
        <taxon>Myida</taxon>
        <taxon>Myoidea</taxon>
        <taxon>Myidae</taxon>
        <taxon>Mya</taxon>
    </lineage>
</organism>
<name>A0ABY7DS65_MYAAR</name>
<evidence type="ECO:0000259" key="3">
    <source>
        <dbReference type="PROSITE" id="PS50018"/>
    </source>
</evidence>
<dbReference type="Pfam" id="PF00616">
    <property type="entry name" value="RasGAP"/>
    <property type="match status" value="1"/>
</dbReference>
<sequence length="1543" mass="174882">MSEEVFTEVNGHTQDAVQGAGDSELSQTPIGTEDKPSETGDASVPPSSDKPSEAEDGPVSPSSKEDPDVLRRLSSTSGGSPPMVAPKPKRPTSTVNDAAPVYQPTQSHGGHMSAEEMDQQRKQNIAYEYLCHLEESKVWNLQLCCLNTIQVGRQQIDGDKLSITPQLFAIGWIQACINEELPLTTELEEGLRNGVYLAKLAHFMAPTKARGLHFRHTDNLNQWFKAMEEVGLPRIFYPETTDIYDRKNMPRTIYCLHALSLYLFKLGMAPQIEDLYGKVNFTEEEISAMRHELDKYGIQMPTFSKIGGILANELSEDDATLHAAIIAINEAIETKVAADIMTALGNPAARIVGINRKLGEEYTNSLYDAKHTKTENAKNKAELQGNLNLVNTTFTLVELNSALLSADKATVLAMLKSSHLGIKNVKDENIEVYMEKLEEARQAKKNNNGGADLPLDKEDIQQCVTMANLEADLEYQKMLAVTSINSSLETKDMALLMKTLQHPKSQLPPVHEFAGSLYMTEFTSMREEKGGDLDYEEVFAAVRVLSAVANINRCIDTGSGDGTLEALKADTACITNLDEENSDRYQQALAEAKSAKQGDECDLLTHGEISDVVEQVNGQVEEEQMRIMAISKINEYIDLGQPEETLKMLKLPEAKLENVDDKQAYQYQVLLVRKKKQKAEHQKVDSAELWVDEIQSSIDDANMEAKLGVELSMGVAAINDAIAADDYEALTVALSLPGVGVQNMRPDCAHAYLEQLQQLKEKKAESGPSGSGWMMNRTSSGAKFFFNTQSMDYLWSRNDDVIKDHGLLTKEEVQGVLTEVTDARLRELLFEANEDFIVKVQALTRGYLARKNYRGRLTYLREQEPAAYWKGHRQKKAYKERLNYLADHSDSSTKLQSALRMWLVRKRFLQRLKYFKDHEPDIVKIQAFVRSNKARHDYRALKLQRVKQQVIKEIKSNKQLEQDLDTMDIKIGLLIKNRITLQDVVMLNKKLAKQREAAQGGNRRSAGLPKGLKVMTKESHDRMEHYANLFYLLQTNPTYLAKLIFEMPQDRTTKFMESVIYSLFNYGSNLREENQRGQNALKEMLQPLVLEVIGDKNVKINTNPIEVYKVWINQMESETGKTSELPYDVSLEEALKHSEVQQKLRESTDQLQALTDKFLNAILQSLDKIPYGMRYMAKVLKAALERKFPDTEQKDIVGNLLYYRYINPAIVSPDAFDIINLTADKALTMDQRRNLGSVAKVLQFAAANKGFGGDSSYLSHMNAYIKETHEKFKKYCLAACDVEEPEVKFNIDQYTDVTMITKPTIFISIQEIVDTHQLLLDHQDIIAPDSNDPIHELLEDLGDVPTGHELLGVEATENESLEEQIHAQLAKTEITLTLTNKFEVPDDDQTDIKTLLIRTKRMVVDEELHSALVKKRDLRDQRAAKSDGNIVRQQSMSGDCRLPLKLMKQKIKKSLQNLELANMVSRKDGYQEIINLIAQDIRNQRRYRNNRKQELNRLRLTLKSLTEKRMFYESQVDYYNQYVKTCTENLQQKGRNKTNIEKK</sequence>
<protein>
    <submittedName>
        <fullName evidence="5">IQGA1-like protein</fullName>
    </submittedName>
</protein>
<dbReference type="Gene3D" id="1.20.5.190">
    <property type="match status" value="1"/>
</dbReference>
<keyword evidence="6" id="KW-1185">Reference proteome</keyword>
<evidence type="ECO:0000256" key="1">
    <source>
        <dbReference type="SAM" id="Coils"/>
    </source>
</evidence>
<keyword evidence="1" id="KW-0175">Coiled coil</keyword>
<dbReference type="PROSITE" id="PS50018">
    <property type="entry name" value="RAS_GTPASE_ACTIV_2"/>
    <property type="match status" value="1"/>
</dbReference>
<evidence type="ECO:0000259" key="4">
    <source>
        <dbReference type="PROSITE" id="PS50021"/>
    </source>
</evidence>
<feature type="domain" description="Calponin-homology (CH)" evidence="4">
    <location>
        <begin position="163"/>
        <end position="263"/>
    </location>
</feature>